<comment type="caution">
    <text evidence="5">The sequence shown here is derived from an EMBL/GenBank/DDBJ whole genome shotgun (WGS) entry which is preliminary data.</text>
</comment>
<accession>A0AAV2R342</accession>
<evidence type="ECO:0000313" key="6">
    <source>
        <dbReference type="Proteomes" id="UP001497623"/>
    </source>
</evidence>
<reference evidence="5 6" key="1">
    <citation type="submission" date="2024-05" db="EMBL/GenBank/DDBJ databases">
        <authorList>
            <person name="Wallberg A."/>
        </authorList>
    </citation>
    <scope>NUCLEOTIDE SEQUENCE [LARGE SCALE GENOMIC DNA]</scope>
</reference>
<feature type="transmembrane region" description="Helical" evidence="3">
    <location>
        <begin position="538"/>
        <end position="563"/>
    </location>
</feature>
<dbReference type="Gene3D" id="1.20.1250.20">
    <property type="entry name" value="MFS general substrate transporter like domains"/>
    <property type="match status" value="1"/>
</dbReference>
<keyword evidence="3" id="KW-0812">Transmembrane</keyword>
<dbReference type="AlphaFoldDB" id="A0AAV2R342"/>
<dbReference type="GO" id="GO:0008028">
    <property type="term" value="F:monocarboxylic acid transmembrane transporter activity"/>
    <property type="evidence" value="ECO:0007669"/>
    <property type="project" value="TreeGrafter"/>
</dbReference>
<dbReference type="CDD" id="cd17352">
    <property type="entry name" value="MFS_MCT_SLC16"/>
    <property type="match status" value="1"/>
</dbReference>
<dbReference type="PROSITE" id="PS50850">
    <property type="entry name" value="MFS"/>
    <property type="match status" value="1"/>
</dbReference>
<dbReference type="GO" id="GO:0016020">
    <property type="term" value="C:membrane"/>
    <property type="evidence" value="ECO:0007669"/>
    <property type="project" value="UniProtKB-SubCell"/>
</dbReference>
<dbReference type="InterPro" id="IPR050327">
    <property type="entry name" value="Proton-linked_MCT"/>
</dbReference>
<sequence length="573" mass="63564">MEKRDDNISIGNTVNCEGNTNKRKSISTENRYKEKCEYTSFDVESLENTCQESKCNVTQNNIVNCGIVHAGQFSNINYENYKVMKNTAQTLENPYLPSGNTKNGSIRPGKSETIIEDEDTVLDGGWGWFVVLGTTLISALICSIQSTFGILFSRPLLDMNASSTTIFWIFNFFNVLYNLMGLLMEPLVQVLGWRIVGMGATFLVSVAFIISAFATTPYFLIFSFSIIGGIGSGLSLSITHTISPHYFKKYLGVANAFPMGGVCLGGFILPPLIRYILDEYAYKGTMLILAALILNAMAGAALFQPPEWHKKQSNNKTHSSTIQNHNKSDINNATTPSETQSSRLKSENSTTVHKTEIRFSELCFQVFKKFCSNLKILQNTRAIIIAFGSGLFLNGVINFFMFVPFYLQDAGHSLETSAWLVSLSSVMNFIARMLFSMLSDLKWFNKRICYMMGLLFCTVAILGFSLTIDLTLCTILLAVFGAGFGCTFSMYSLVMVEYMGVTNLGATYGASSLMITFGFMTIGPLLGYVRDATGSFAVTFWILGAMSFTTFCLWLFMPAAVAYDSNRNKNNDH</sequence>
<gene>
    <name evidence="5" type="ORF">MNOR_LOCUS18643</name>
</gene>
<feature type="transmembrane region" description="Helical" evidence="3">
    <location>
        <begin position="474"/>
        <end position="494"/>
    </location>
</feature>
<feature type="compositionally biased region" description="Polar residues" evidence="2">
    <location>
        <begin position="314"/>
        <end position="347"/>
    </location>
</feature>
<organism evidence="5 6">
    <name type="scientific">Meganyctiphanes norvegica</name>
    <name type="common">Northern krill</name>
    <name type="synonym">Thysanopoda norvegica</name>
    <dbReference type="NCBI Taxonomy" id="48144"/>
    <lineage>
        <taxon>Eukaryota</taxon>
        <taxon>Metazoa</taxon>
        <taxon>Ecdysozoa</taxon>
        <taxon>Arthropoda</taxon>
        <taxon>Crustacea</taxon>
        <taxon>Multicrustacea</taxon>
        <taxon>Malacostraca</taxon>
        <taxon>Eumalacostraca</taxon>
        <taxon>Eucarida</taxon>
        <taxon>Euphausiacea</taxon>
        <taxon>Euphausiidae</taxon>
        <taxon>Meganyctiphanes</taxon>
    </lineage>
</organism>
<comment type="subcellular location">
    <subcellularLocation>
        <location evidence="1">Membrane</location>
        <topology evidence="1">Multi-pass membrane protein</topology>
    </subcellularLocation>
</comment>
<feature type="transmembrane region" description="Helical" evidence="3">
    <location>
        <begin position="128"/>
        <end position="153"/>
    </location>
</feature>
<evidence type="ECO:0000256" key="2">
    <source>
        <dbReference type="SAM" id="MobiDB-lite"/>
    </source>
</evidence>
<feature type="transmembrane region" description="Helical" evidence="3">
    <location>
        <begin position="219"/>
        <end position="238"/>
    </location>
</feature>
<feature type="transmembrane region" description="Helical" evidence="3">
    <location>
        <begin position="447"/>
        <end position="468"/>
    </location>
</feature>
<dbReference type="InterPro" id="IPR020846">
    <property type="entry name" value="MFS_dom"/>
</dbReference>
<feature type="transmembrane region" description="Helical" evidence="3">
    <location>
        <begin position="285"/>
        <end position="303"/>
    </location>
</feature>
<feature type="region of interest" description="Disordered" evidence="2">
    <location>
        <begin position="309"/>
        <end position="347"/>
    </location>
</feature>
<dbReference type="InterPro" id="IPR011701">
    <property type="entry name" value="MFS"/>
</dbReference>
<dbReference type="PANTHER" id="PTHR11360:SF306">
    <property type="entry name" value="RE01051P"/>
    <property type="match status" value="1"/>
</dbReference>
<name>A0AAV2R342_MEGNR</name>
<dbReference type="InterPro" id="IPR036259">
    <property type="entry name" value="MFS_trans_sf"/>
</dbReference>
<feature type="transmembrane region" description="Helical" evidence="3">
    <location>
        <begin position="165"/>
        <end position="184"/>
    </location>
</feature>
<proteinExistence type="predicted"/>
<feature type="domain" description="Major facilitator superfamily (MFS) profile" evidence="4">
    <location>
        <begin position="119"/>
        <end position="562"/>
    </location>
</feature>
<feature type="transmembrane region" description="Helical" evidence="3">
    <location>
        <begin position="418"/>
        <end position="435"/>
    </location>
</feature>
<feature type="transmembrane region" description="Helical" evidence="3">
    <location>
        <begin position="191"/>
        <end position="213"/>
    </location>
</feature>
<dbReference type="EMBL" id="CAXKWB010013439">
    <property type="protein sequence ID" value="CAL4107740.1"/>
    <property type="molecule type" value="Genomic_DNA"/>
</dbReference>
<feature type="transmembrane region" description="Helical" evidence="3">
    <location>
        <begin position="382"/>
        <end position="406"/>
    </location>
</feature>
<dbReference type="Pfam" id="PF07690">
    <property type="entry name" value="MFS_1"/>
    <property type="match status" value="1"/>
</dbReference>
<keyword evidence="6" id="KW-1185">Reference proteome</keyword>
<dbReference type="Proteomes" id="UP001497623">
    <property type="component" value="Unassembled WGS sequence"/>
</dbReference>
<keyword evidence="3" id="KW-1133">Transmembrane helix</keyword>
<dbReference type="PANTHER" id="PTHR11360">
    <property type="entry name" value="MONOCARBOXYLATE TRANSPORTER"/>
    <property type="match status" value="1"/>
</dbReference>
<feature type="transmembrane region" description="Helical" evidence="3">
    <location>
        <begin position="250"/>
        <end position="273"/>
    </location>
</feature>
<evidence type="ECO:0000313" key="5">
    <source>
        <dbReference type="EMBL" id="CAL4107740.1"/>
    </source>
</evidence>
<evidence type="ECO:0000256" key="1">
    <source>
        <dbReference type="ARBA" id="ARBA00004141"/>
    </source>
</evidence>
<evidence type="ECO:0000256" key="3">
    <source>
        <dbReference type="SAM" id="Phobius"/>
    </source>
</evidence>
<protein>
    <recommendedName>
        <fullName evidence="4">Major facilitator superfamily (MFS) profile domain-containing protein</fullName>
    </recommendedName>
</protein>
<dbReference type="SUPFAM" id="SSF103473">
    <property type="entry name" value="MFS general substrate transporter"/>
    <property type="match status" value="1"/>
</dbReference>
<evidence type="ECO:0000259" key="4">
    <source>
        <dbReference type="PROSITE" id="PS50850"/>
    </source>
</evidence>
<keyword evidence="3" id="KW-0472">Membrane</keyword>
<feature type="transmembrane region" description="Helical" evidence="3">
    <location>
        <begin position="506"/>
        <end position="526"/>
    </location>
</feature>